<organism evidence="3 4">
    <name type="scientific">Tetranychus urticae</name>
    <name type="common">Two-spotted spider mite</name>
    <dbReference type="NCBI Taxonomy" id="32264"/>
    <lineage>
        <taxon>Eukaryota</taxon>
        <taxon>Metazoa</taxon>
        <taxon>Ecdysozoa</taxon>
        <taxon>Arthropoda</taxon>
        <taxon>Chelicerata</taxon>
        <taxon>Arachnida</taxon>
        <taxon>Acari</taxon>
        <taxon>Acariformes</taxon>
        <taxon>Trombidiformes</taxon>
        <taxon>Prostigmata</taxon>
        <taxon>Eleutherengona</taxon>
        <taxon>Raphignathae</taxon>
        <taxon>Tetranychoidea</taxon>
        <taxon>Tetranychidae</taxon>
        <taxon>Tetranychus</taxon>
    </lineage>
</organism>
<feature type="signal peptide" evidence="2">
    <location>
        <begin position="1"/>
        <end position="19"/>
    </location>
</feature>
<evidence type="ECO:0000313" key="3">
    <source>
        <dbReference type="EnsemblMetazoa" id="tetur03g00900.1"/>
    </source>
</evidence>
<name>T1JYM5_TETUR</name>
<dbReference type="AlphaFoldDB" id="T1JYM5"/>
<feature type="region of interest" description="Disordered" evidence="1">
    <location>
        <begin position="37"/>
        <end position="56"/>
    </location>
</feature>
<reference evidence="4" key="1">
    <citation type="submission" date="2011-08" db="EMBL/GenBank/DDBJ databases">
        <authorList>
            <person name="Rombauts S."/>
        </authorList>
    </citation>
    <scope>NUCLEOTIDE SEQUENCE</scope>
    <source>
        <strain evidence="4">London</strain>
    </source>
</reference>
<feature type="chain" id="PRO_5004590977" evidence="2">
    <location>
        <begin position="20"/>
        <end position="84"/>
    </location>
</feature>
<evidence type="ECO:0000313" key="4">
    <source>
        <dbReference type="Proteomes" id="UP000015104"/>
    </source>
</evidence>
<feature type="compositionally biased region" description="Low complexity" evidence="1">
    <location>
        <begin position="37"/>
        <end position="47"/>
    </location>
</feature>
<accession>T1JYM5</accession>
<evidence type="ECO:0000256" key="1">
    <source>
        <dbReference type="SAM" id="MobiDB-lite"/>
    </source>
</evidence>
<evidence type="ECO:0000256" key="2">
    <source>
        <dbReference type="SAM" id="SignalP"/>
    </source>
</evidence>
<proteinExistence type="predicted"/>
<dbReference type="EnsemblMetazoa" id="tetur03g00900.1">
    <property type="protein sequence ID" value="tetur03g00900.1"/>
    <property type="gene ID" value="tetur03g00900"/>
</dbReference>
<reference evidence="3" key="2">
    <citation type="submission" date="2015-06" db="UniProtKB">
        <authorList>
            <consortium name="EnsemblMetazoa"/>
        </authorList>
    </citation>
    <scope>IDENTIFICATION</scope>
</reference>
<keyword evidence="2" id="KW-0732">Signal</keyword>
<keyword evidence="4" id="KW-1185">Reference proteome</keyword>
<sequence>MKLIYLLCISLITFSYVQAHPYNARSIDEFYDSLSTSRSLSSRSNSSHNKETAKIPPDHATRSTLFDNLGALVFMAVGLLSRLK</sequence>
<dbReference type="Proteomes" id="UP000015104">
    <property type="component" value="Unassembled WGS sequence"/>
</dbReference>
<dbReference type="EMBL" id="CAEY01001108">
    <property type="status" value="NOT_ANNOTATED_CDS"/>
    <property type="molecule type" value="Genomic_DNA"/>
</dbReference>
<dbReference type="HOGENOM" id="CLU_2530362_0_0_1"/>
<protein>
    <submittedName>
        <fullName evidence="3">Uncharacterized protein</fullName>
    </submittedName>
</protein>